<evidence type="ECO:0000313" key="6">
    <source>
        <dbReference type="Proteomes" id="UP000244959"/>
    </source>
</evidence>
<evidence type="ECO:0000313" key="3">
    <source>
        <dbReference type="EMBL" id="KJV54089.1"/>
    </source>
</evidence>
<proteinExistence type="predicted"/>
<dbReference type="InterPro" id="IPR050611">
    <property type="entry name" value="ABCF"/>
</dbReference>
<sequence length="138" mass="15949">MKLLPIYYIKYGELSFANQKIFDNLNIYLYPGDKICLIGKNGSGKSSLMKIINSDYQLNKGEIFQHSATKIAYLQQNVTCNLSLKVYDFITQSIPNKENYYQAEIFIEKLQINANKTLRKLSGGQLRIVQMSYLLYLI</sequence>
<dbReference type="Proteomes" id="UP000033769">
    <property type="component" value="Unassembled WGS sequence"/>
</dbReference>
<organism evidence="3 5">
    <name type="scientific">Orientia tsutsugamushi str. Gilliam</name>
    <dbReference type="NCBI Taxonomy" id="1359184"/>
    <lineage>
        <taxon>Bacteria</taxon>
        <taxon>Pseudomonadati</taxon>
        <taxon>Pseudomonadota</taxon>
        <taxon>Alphaproteobacteria</taxon>
        <taxon>Rickettsiales</taxon>
        <taxon>Rickettsiaceae</taxon>
        <taxon>Rickettsieae</taxon>
        <taxon>Orientia</taxon>
    </lineage>
</organism>
<protein>
    <submittedName>
        <fullName evidence="4">ABC transporter ATP-binding protein</fullName>
    </submittedName>
    <submittedName>
        <fullName evidence="3">ABC transporter family protein</fullName>
    </submittedName>
</protein>
<reference evidence="6" key="2">
    <citation type="submission" date="2018-03" db="EMBL/GenBank/DDBJ databases">
        <authorList>
            <person name="Batty M. E."/>
            <person name="Batty M E."/>
        </authorList>
    </citation>
    <scope>NUCLEOTIDE SEQUENCE [LARGE SCALE GENOMIC DNA]</scope>
    <source>
        <strain evidence="6">Gilliam</strain>
    </source>
</reference>
<dbReference type="AlphaFoldDB" id="A0A0F3MHQ8"/>
<dbReference type="SUPFAM" id="SSF52540">
    <property type="entry name" value="P-loop containing nucleoside triphosphate hydrolases"/>
    <property type="match status" value="1"/>
</dbReference>
<dbReference type="InterPro" id="IPR027417">
    <property type="entry name" value="P-loop_NTPase"/>
</dbReference>
<reference evidence="3 5" key="1">
    <citation type="submission" date="2015-02" db="EMBL/GenBank/DDBJ databases">
        <title>Genome Sequencing of Rickettsiales.</title>
        <authorList>
            <person name="Daugherty S.C."/>
            <person name="Su Q."/>
            <person name="Abolude K."/>
            <person name="Beier-Sexton M."/>
            <person name="Carlyon J.A."/>
            <person name="Carter R."/>
            <person name="Day N.P."/>
            <person name="Dumler S.J."/>
            <person name="Dyachenko V."/>
            <person name="Godinez A."/>
            <person name="Kurtti T.J."/>
            <person name="Lichay M."/>
            <person name="Mullins K.E."/>
            <person name="Ott S."/>
            <person name="Pappas-Brown V."/>
            <person name="Paris D.H."/>
            <person name="Patel P."/>
            <person name="Richards A.L."/>
            <person name="Sadzewicz L."/>
            <person name="Sears K."/>
            <person name="Seidman D."/>
            <person name="Sengamalay N."/>
            <person name="Stenos J."/>
            <person name="Tallon L.J."/>
            <person name="Vincent G."/>
            <person name="Fraser C.M."/>
            <person name="Munderloh U."/>
            <person name="Dunning-Hotopp J.C."/>
        </authorList>
    </citation>
    <scope>NUCLEOTIDE SEQUENCE [LARGE SCALE GENOMIC DNA]</scope>
    <source>
        <strain evidence="3 5">Gilliam</strain>
    </source>
</reference>
<evidence type="ECO:0000259" key="2">
    <source>
        <dbReference type="Pfam" id="PF00005"/>
    </source>
</evidence>
<dbReference type="Pfam" id="PF00005">
    <property type="entry name" value="ABC_tran"/>
    <property type="match status" value="1"/>
</dbReference>
<dbReference type="PANTHER" id="PTHR19211">
    <property type="entry name" value="ATP-BINDING TRANSPORT PROTEIN-RELATED"/>
    <property type="match status" value="1"/>
</dbReference>
<accession>A0A0F3MHQ8</accession>
<name>A0A0F3MHQ8_ORITS</name>
<keyword evidence="6" id="KW-1185">Reference proteome</keyword>
<evidence type="ECO:0000313" key="4">
    <source>
        <dbReference type="EMBL" id="SPR09040.1"/>
    </source>
</evidence>
<dbReference type="GO" id="GO:0016887">
    <property type="term" value="F:ATP hydrolysis activity"/>
    <property type="evidence" value="ECO:0007669"/>
    <property type="project" value="InterPro"/>
</dbReference>
<reference evidence="4" key="3">
    <citation type="submission" date="2018-03" db="EMBL/GenBank/DDBJ databases">
        <authorList>
            <person name="Keele B.F."/>
        </authorList>
    </citation>
    <scope>NUCLEOTIDE SEQUENCE [LARGE SCALE GENOMIC DNA]</scope>
    <source>
        <strain evidence="4">Gilliam</strain>
    </source>
</reference>
<dbReference type="EMBL" id="LANO01000002">
    <property type="protein sequence ID" value="KJV54089.1"/>
    <property type="molecule type" value="Genomic_DNA"/>
</dbReference>
<keyword evidence="4" id="KW-0067">ATP-binding</keyword>
<dbReference type="InterPro" id="IPR003439">
    <property type="entry name" value="ABC_transporter-like_ATP-bd"/>
</dbReference>
<evidence type="ECO:0000256" key="1">
    <source>
        <dbReference type="ARBA" id="ARBA00022737"/>
    </source>
</evidence>
<dbReference type="Gene3D" id="3.40.50.300">
    <property type="entry name" value="P-loop containing nucleotide triphosphate hydrolases"/>
    <property type="match status" value="1"/>
</dbReference>
<dbReference type="EMBL" id="LS398551">
    <property type="protein sequence ID" value="SPR09040.1"/>
    <property type="molecule type" value="Genomic_DNA"/>
</dbReference>
<dbReference type="GO" id="GO:0005524">
    <property type="term" value="F:ATP binding"/>
    <property type="evidence" value="ECO:0007669"/>
    <property type="project" value="UniProtKB-KW"/>
</dbReference>
<dbReference type="RefSeq" id="WP_047220192.1">
    <property type="nucleotide sequence ID" value="NZ_LS398551.1"/>
</dbReference>
<gene>
    <name evidence="4" type="primary">abcT</name>
    <name evidence="4" type="ORF">GILLIAM_01822</name>
    <name evidence="3" type="ORF">OTSGILL_0332</name>
</gene>
<dbReference type="PATRIC" id="fig|1359184.3.peg.898"/>
<feature type="domain" description="ABC transporter" evidence="2">
    <location>
        <begin position="23"/>
        <end position="133"/>
    </location>
</feature>
<keyword evidence="4" id="KW-0547">Nucleotide-binding</keyword>
<keyword evidence="1" id="KW-0677">Repeat</keyword>
<evidence type="ECO:0000313" key="5">
    <source>
        <dbReference type="Proteomes" id="UP000033769"/>
    </source>
</evidence>
<dbReference type="Proteomes" id="UP000244959">
    <property type="component" value="Chromosome I"/>
</dbReference>